<proteinExistence type="predicted"/>
<dbReference type="SUPFAM" id="SSF69318">
    <property type="entry name" value="Integrin alpha N-terminal domain"/>
    <property type="match status" value="2"/>
</dbReference>
<name>A0A1F5YH55_9BACT</name>
<dbReference type="EMBL" id="MFIV01000019">
    <property type="protein sequence ID" value="OGF99518.1"/>
    <property type="molecule type" value="Genomic_DNA"/>
</dbReference>
<dbReference type="AlphaFoldDB" id="A0A1F5YH55"/>
<gene>
    <name evidence="1" type="ORF">A2Z86_07870</name>
</gene>
<comment type="caution">
    <text evidence="1">The sequence shown here is derived from an EMBL/GenBank/DDBJ whole genome shotgun (WGS) entry which is preliminary data.</text>
</comment>
<dbReference type="PROSITE" id="PS51257">
    <property type="entry name" value="PROKAR_LIPOPROTEIN"/>
    <property type="match status" value="1"/>
</dbReference>
<evidence type="ECO:0008006" key="3">
    <source>
        <dbReference type="Google" id="ProtNLM"/>
    </source>
</evidence>
<organism evidence="1 2">
    <name type="scientific">Candidatus Glassbacteria bacterium GWA2_58_10</name>
    <dbReference type="NCBI Taxonomy" id="1817865"/>
    <lineage>
        <taxon>Bacteria</taxon>
        <taxon>Candidatus Glassiibacteriota</taxon>
    </lineage>
</organism>
<evidence type="ECO:0000313" key="1">
    <source>
        <dbReference type="EMBL" id="OGF99518.1"/>
    </source>
</evidence>
<accession>A0A1F5YH55</accession>
<dbReference type="InterPro" id="IPR028994">
    <property type="entry name" value="Integrin_alpha_N"/>
</dbReference>
<dbReference type="Gene3D" id="2.60.120.560">
    <property type="entry name" value="Exo-inulinase, domain 1"/>
    <property type="match status" value="1"/>
</dbReference>
<reference evidence="1 2" key="1">
    <citation type="journal article" date="2016" name="Nat. Commun.">
        <title>Thousands of microbial genomes shed light on interconnected biogeochemical processes in an aquifer system.</title>
        <authorList>
            <person name="Anantharaman K."/>
            <person name="Brown C.T."/>
            <person name="Hug L.A."/>
            <person name="Sharon I."/>
            <person name="Castelle C.J."/>
            <person name="Probst A.J."/>
            <person name="Thomas B.C."/>
            <person name="Singh A."/>
            <person name="Wilkins M.J."/>
            <person name="Karaoz U."/>
            <person name="Brodie E.L."/>
            <person name="Williams K.H."/>
            <person name="Hubbard S.S."/>
            <person name="Banfield J.F."/>
        </authorList>
    </citation>
    <scope>NUCLEOTIDE SEQUENCE [LARGE SCALE GENOMIC DNA]</scope>
</reference>
<dbReference type="Proteomes" id="UP000176992">
    <property type="component" value="Unassembled WGS sequence"/>
</dbReference>
<evidence type="ECO:0000313" key="2">
    <source>
        <dbReference type="Proteomes" id="UP000176992"/>
    </source>
</evidence>
<protein>
    <recommendedName>
        <fullName evidence="3">3-keto-disaccharide hydrolase domain-containing protein</fullName>
    </recommendedName>
</protein>
<sequence length="688" mass="77117">MRAAIERGNLLAVFTICLAILLGCARGPAAMNAVLLEDDFSALPAGMFSVPVGPHTEYHYLKEAAPKGNWAVSCFTWEPGAQRAWWVIEENGSHALAQTFDNRDMMRNHPMVVSGDTLWTDYRLTVKFAADSRRARCGVVFRYRNDRCNYFFGLEGDKLVLKMIQDATGYHKPYEKILSEKDFTWETGKYYTAEVSVTGPHIRASLEGGPELEALDSTYRQGKIGLVSDVPARYNYVKVSTTAEQKDWVAQVKAEGEKTLAELRAANPKPVLWKKISTKGFGVGRNLRFGDLDGDSVPDVLIAQVVHHGGPSDNYSEVSCLTAMTFDGKVLWQAGQPDPEKNHLTNDVGVQVHDLDGDGRNEAVYTMKMELIVADGATGRIKYKAPTPKAKAPADSFPRILGDCLYFCDLRGTGRDADIIIKDRYWHLWAMDDKLRPLWESECMTGHYPYAYDVDGDGKDELLIGYTLFSPTGEKLWSLDSLLEDHADGVSIANYHEQEGSVPRAFFACSDEGAMFTDLQGNILQHYYIGHVQNPAIADFRADLPGLETVTINFWGNQGIIHFYDSRGKIYFDFEPTQYGSMCLPINWTGEPEEFFVLNANVREGGMFDGWGRPVVAFPDDGHPDMCNAVLDITGDCRDEVVVWNPDEIWVYTQDDNLKTGKLYKPVRNPLYNYSNYQTTVSLPGWSE</sequence>